<evidence type="ECO:0000256" key="1">
    <source>
        <dbReference type="SAM" id="MobiDB-lite"/>
    </source>
</evidence>
<feature type="signal peptide" evidence="2">
    <location>
        <begin position="1"/>
        <end position="27"/>
    </location>
</feature>
<feature type="compositionally biased region" description="Pro residues" evidence="1">
    <location>
        <begin position="46"/>
        <end position="62"/>
    </location>
</feature>
<dbReference type="Pfam" id="PF18914">
    <property type="entry name" value="DUF5666"/>
    <property type="match status" value="2"/>
</dbReference>
<gene>
    <name evidence="4" type="ORF">MKK62_13765</name>
</gene>
<keyword evidence="5" id="KW-1185">Reference proteome</keyword>
<dbReference type="InterPro" id="IPR043724">
    <property type="entry name" value="DUF5666"/>
</dbReference>
<accession>A0ABY3VDR6</accession>
<dbReference type="RefSeq" id="WP_240258048.1">
    <property type="nucleotide sequence ID" value="NZ_CP092488.2"/>
</dbReference>
<feature type="chain" id="PRO_5047114842" evidence="2">
    <location>
        <begin position="28"/>
        <end position="248"/>
    </location>
</feature>
<sequence>MPASSPCPLRTRVLTCLLVGAAAVTVAACSSSDEHPSSPPQAGASQPPPPAPKPPSPPPPPVGKDHVEGLVRSVSGNTIQLTQRDRSAATVDITPTTMITELSSGALTDVKPGDCVNVRPVPQGADGAVTAQSVEISPSVAHRCPPPPNPAGAVFGIVDSVADNAIKVNSVDPAGQTTHTTVTVTDTTTYTKHGVVDAQAIQNGKCMATQGSLAAGVLQATTIDLEPCPPMGRPHHHFHLPWLHHHHH</sequence>
<dbReference type="Proteomes" id="UP001055336">
    <property type="component" value="Chromosome"/>
</dbReference>
<reference evidence="4" key="1">
    <citation type="submission" date="2022-08" db="EMBL/GenBank/DDBJ databases">
        <title>Whole genome sequencing of non-tuberculosis mycobacteria type-strains.</title>
        <authorList>
            <person name="Igarashi Y."/>
            <person name="Osugi A."/>
            <person name="Mitarai S."/>
        </authorList>
    </citation>
    <scope>NUCLEOTIDE SEQUENCE</scope>
    <source>
        <strain evidence="4">DSM 45127</strain>
    </source>
</reference>
<feature type="domain" description="DUF5666" evidence="3">
    <location>
        <begin position="156"/>
        <end position="223"/>
    </location>
</feature>
<feature type="region of interest" description="Disordered" evidence="1">
    <location>
        <begin position="27"/>
        <end position="67"/>
    </location>
</feature>
<feature type="domain" description="DUF5666" evidence="3">
    <location>
        <begin position="68"/>
        <end position="135"/>
    </location>
</feature>
<evidence type="ECO:0000313" key="5">
    <source>
        <dbReference type="Proteomes" id="UP001055336"/>
    </source>
</evidence>
<evidence type="ECO:0000259" key="3">
    <source>
        <dbReference type="Pfam" id="PF18914"/>
    </source>
</evidence>
<organism evidence="4 5">
    <name type="scientific">Mycobacterium paraterrae</name>
    <dbReference type="NCBI Taxonomy" id="577492"/>
    <lineage>
        <taxon>Bacteria</taxon>
        <taxon>Bacillati</taxon>
        <taxon>Actinomycetota</taxon>
        <taxon>Actinomycetes</taxon>
        <taxon>Mycobacteriales</taxon>
        <taxon>Mycobacteriaceae</taxon>
        <taxon>Mycobacterium</taxon>
    </lineage>
</organism>
<evidence type="ECO:0000256" key="2">
    <source>
        <dbReference type="SAM" id="SignalP"/>
    </source>
</evidence>
<keyword evidence="2" id="KW-0732">Signal</keyword>
<proteinExistence type="predicted"/>
<protein>
    <submittedName>
        <fullName evidence="4">DUF5666 domain-containing protein</fullName>
    </submittedName>
</protein>
<evidence type="ECO:0000313" key="4">
    <source>
        <dbReference type="EMBL" id="UMB67586.1"/>
    </source>
</evidence>
<name>A0ABY3VDR6_9MYCO</name>
<dbReference type="EMBL" id="CP092488">
    <property type="protein sequence ID" value="UMB67586.1"/>
    <property type="molecule type" value="Genomic_DNA"/>
</dbReference>